<dbReference type="NCBIfam" id="TIGR00125">
    <property type="entry name" value="cyt_tran_rel"/>
    <property type="match status" value="1"/>
</dbReference>
<dbReference type="SUPFAM" id="SSF52374">
    <property type="entry name" value="Nucleotidylyl transferase"/>
    <property type="match status" value="1"/>
</dbReference>
<keyword evidence="5 11" id="KW-0808">Transferase</keyword>
<evidence type="ECO:0000256" key="2">
    <source>
        <dbReference type="ARBA" id="ARBA00005019"/>
    </source>
</evidence>
<proteinExistence type="inferred from homology"/>
<keyword evidence="8 11" id="KW-0067">ATP-binding</keyword>
<dbReference type="PANTHER" id="PTHR39321">
    <property type="entry name" value="NICOTINATE-NUCLEOTIDE ADENYLYLTRANSFERASE-RELATED"/>
    <property type="match status" value="1"/>
</dbReference>
<dbReference type="InterPro" id="IPR005248">
    <property type="entry name" value="NadD/NMNAT"/>
</dbReference>
<evidence type="ECO:0000256" key="6">
    <source>
        <dbReference type="ARBA" id="ARBA00022695"/>
    </source>
</evidence>
<keyword evidence="7 11" id="KW-0547">Nucleotide-binding</keyword>
<dbReference type="Gene3D" id="3.40.50.620">
    <property type="entry name" value="HUPs"/>
    <property type="match status" value="1"/>
</dbReference>
<dbReference type="HAMAP" id="MF_00244">
    <property type="entry name" value="NaMN_adenylyltr"/>
    <property type="match status" value="1"/>
</dbReference>
<protein>
    <recommendedName>
        <fullName evidence="11">Probable nicotinate-nucleotide adenylyltransferase</fullName>
        <ecNumber evidence="11">2.7.7.18</ecNumber>
    </recommendedName>
    <alternativeName>
        <fullName evidence="11">Deamido-NAD(+) diphosphorylase</fullName>
    </alternativeName>
    <alternativeName>
        <fullName evidence="11">Deamido-NAD(+) pyrophosphorylase</fullName>
    </alternativeName>
    <alternativeName>
        <fullName evidence="11">Nicotinate mononucleotide adenylyltransferase</fullName>
        <shortName evidence="11">NaMN adenylyltransferase</shortName>
    </alternativeName>
</protein>
<dbReference type="CDD" id="cd02165">
    <property type="entry name" value="NMNAT"/>
    <property type="match status" value="1"/>
</dbReference>
<evidence type="ECO:0000256" key="5">
    <source>
        <dbReference type="ARBA" id="ARBA00022679"/>
    </source>
</evidence>
<name>A0ABQ6GS60_9GAMM</name>
<evidence type="ECO:0000256" key="7">
    <source>
        <dbReference type="ARBA" id="ARBA00022741"/>
    </source>
</evidence>
<keyword evidence="4 11" id="KW-0662">Pyridine nucleotide biosynthesis</keyword>
<reference evidence="13 14" key="1">
    <citation type="submission" date="2023-03" db="EMBL/GenBank/DDBJ databases">
        <title>Draft genome sequence of Thalassotalea insulae KCTC 62186T.</title>
        <authorList>
            <person name="Sawabe T."/>
        </authorList>
    </citation>
    <scope>NUCLEOTIDE SEQUENCE [LARGE SCALE GENOMIC DNA]</scope>
    <source>
        <strain evidence="13 14">KCTC 62186</strain>
    </source>
</reference>
<dbReference type="EMBL" id="BSST01000001">
    <property type="protein sequence ID" value="GLX77521.1"/>
    <property type="molecule type" value="Genomic_DNA"/>
</dbReference>
<evidence type="ECO:0000259" key="12">
    <source>
        <dbReference type="Pfam" id="PF01467"/>
    </source>
</evidence>
<evidence type="ECO:0000256" key="11">
    <source>
        <dbReference type="HAMAP-Rule" id="MF_00244"/>
    </source>
</evidence>
<dbReference type="GO" id="GO:0016779">
    <property type="term" value="F:nucleotidyltransferase activity"/>
    <property type="evidence" value="ECO:0007669"/>
    <property type="project" value="UniProtKB-KW"/>
</dbReference>
<evidence type="ECO:0000256" key="8">
    <source>
        <dbReference type="ARBA" id="ARBA00022840"/>
    </source>
</evidence>
<dbReference type="Proteomes" id="UP001157186">
    <property type="component" value="Unassembled WGS sequence"/>
</dbReference>
<sequence length="226" mass="25744">MNTPNKLSNAQPLQRIGILGGTFDPIHYGHILPAIETAKWLTLDSLHLMPAHIPPHKASTIASPEQRMQMVKIACQHHPLLAMDNRELLRNKPSYTVDTLQELKQEHKNSQLFFVMGMDSLLNFTRWHQWQEILTLCHLVVNIRPGYQSSQHLSTISPSLTQHLVESITELASLEAGKIIIHQQLALDISSTELRAEIANSSFNPDKIPRAVIEYIQQQQLYQQQD</sequence>
<accession>A0ABQ6GS60</accession>
<dbReference type="PANTHER" id="PTHR39321:SF3">
    <property type="entry name" value="PHOSPHOPANTETHEINE ADENYLYLTRANSFERASE"/>
    <property type="match status" value="1"/>
</dbReference>
<comment type="pathway">
    <text evidence="2 11">Cofactor biosynthesis; NAD(+) biosynthesis; deamido-NAD(+) from nicotinate D-ribonucleotide: step 1/1.</text>
</comment>
<comment type="caution">
    <text evidence="13">The sequence shown here is derived from an EMBL/GenBank/DDBJ whole genome shotgun (WGS) entry which is preliminary data.</text>
</comment>
<comment type="catalytic activity">
    <reaction evidence="10 11">
        <text>nicotinate beta-D-ribonucleotide + ATP + H(+) = deamido-NAD(+) + diphosphate</text>
        <dbReference type="Rhea" id="RHEA:22860"/>
        <dbReference type="ChEBI" id="CHEBI:15378"/>
        <dbReference type="ChEBI" id="CHEBI:30616"/>
        <dbReference type="ChEBI" id="CHEBI:33019"/>
        <dbReference type="ChEBI" id="CHEBI:57502"/>
        <dbReference type="ChEBI" id="CHEBI:58437"/>
        <dbReference type="EC" id="2.7.7.18"/>
    </reaction>
</comment>
<evidence type="ECO:0000256" key="9">
    <source>
        <dbReference type="ARBA" id="ARBA00023027"/>
    </source>
</evidence>
<evidence type="ECO:0000313" key="14">
    <source>
        <dbReference type="Proteomes" id="UP001157186"/>
    </source>
</evidence>
<dbReference type="RefSeq" id="WP_284243381.1">
    <property type="nucleotide sequence ID" value="NZ_BSST01000001.1"/>
</dbReference>
<keyword evidence="6 11" id="KW-0548">Nucleotidyltransferase</keyword>
<dbReference type="EC" id="2.7.7.18" evidence="11"/>
<evidence type="ECO:0000256" key="10">
    <source>
        <dbReference type="ARBA" id="ARBA00048721"/>
    </source>
</evidence>
<evidence type="ECO:0000256" key="1">
    <source>
        <dbReference type="ARBA" id="ARBA00002324"/>
    </source>
</evidence>
<organism evidence="13 14">
    <name type="scientific">Thalassotalea insulae</name>
    <dbReference type="NCBI Taxonomy" id="2056778"/>
    <lineage>
        <taxon>Bacteria</taxon>
        <taxon>Pseudomonadati</taxon>
        <taxon>Pseudomonadota</taxon>
        <taxon>Gammaproteobacteria</taxon>
        <taxon>Alteromonadales</taxon>
        <taxon>Colwelliaceae</taxon>
        <taxon>Thalassotalea</taxon>
    </lineage>
</organism>
<keyword evidence="9 11" id="KW-0520">NAD</keyword>
<feature type="domain" description="Cytidyltransferase-like" evidence="12">
    <location>
        <begin position="18"/>
        <end position="196"/>
    </location>
</feature>
<comment type="similarity">
    <text evidence="3 11">Belongs to the NadD family.</text>
</comment>
<comment type="function">
    <text evidence="1 11">Catalyzes the reversible adenylation of nicotinate mononucleotide (NaMN) to nicotinic acid adenine dinucleotide (NaAD).</text>
</comment>
<dbReference type="Pfam" id="PF01467">
    <property type="entry name" value="CTP_transf_like"/>
    <property type="match status" value="1"/>
</dbReference>
<dbReference type="NCBIfam" id="TIGR00482">
    <property type="entry name" value="nicotinate (nicotinamide) nucleotide adenylyltransferase"/>
    <property type="match status" value="1"/>
</dbReference>
<evidence type="ECO:0000313" key="13">
    <source>
        <dbReference type="EMBL" id="GLX77521.1"/>
    </source>
</evidence>
<dbReference type="NCBIfam" id="NF000839">
    <property type="entry name" value="PRK00071.1-1"/>
    <property type="match status" value="1"/>
</dbReference>
<dbReference type="NCBIfam" id="NF000840">
    <property type="entry name" value="PRK00071.1-3"/>
    <property type="match status" value="1"/>
</dbReference>
<gene>
    <name evidence="11 13" type="primary">nadD</name>
    <name evidence="13" type="ORF">tinsulaeT_08610</name>
</gene>
<evidence type="ECO:0000256" key="3">
    <source>
        <dbReference type="ARBA" id="ARBA00009014"/>
    </source>
</evidence>
<dbReference type="InterPro" id="IPR014729">
    <property type="entry name" value="Rossmann-like_a/b/a_fold"/>
</dbReference>
<keyword evidence="14" id="KW-1185">Reference proteome</keyword>
<evidence type="ECO:0000256" key="4">
    <source>
        <dbReference type="ARBA" id="ARBA00022642"/>
    </source>
</evidence>
<dbReference type="InterPro" id="IPR004821">
    <property type="entry name" value="Cyt_trans-like"/>
</dbReference>